<keyword evidence="2" id="KW-1185">Reference proteome</keyword>
<reference evidence="1" key="1">
    <citation type="submission" date="2023-06" db="EMBL/GenBank/DDBJ databases">
        <title>Genome-scale phylogeny and comparative genomics of the fungal order Sordariales.</title>
        <authorList>
            <consortium name="Lawrence Berkeley National Laboratory"/>
            <person name="Hensen N."/>
            <person name="Bonometti L."/>
            <person name="Westerberg I."/>
            <person name="Brannstrom I.O."/>
            <person name="Guillou S."/>
            <person name="Cros-Aarteil S."/>
            <person name="Calhoun S."/>
            <person name="Haridas S."/>
            <person name="Kuo A."/>
            <person name="Mondo S."/>
            <person name="Pangilinan J."/>
            <person name="Riley R."/>
            <person name="Labutti K."/>
            <person name="Andreopoulos B."/>
            <person name="Lipzen A."/>
            <person name="Chen C."/>
            <person name="Yanf M."/>
            <person name="Daum C."/>
            <person name="Ng V."/>
            <person name="Clum A."/>
            <person name="Steindorff A."/>
            <person name="Ohm R."/>
            <person name="Martin F."/>
            <person name="Silar P."/>
            <person name="Natvig D."/>
            <person name="Lalanne C."/>
            <person name="Gautier V."/>
            <person name="Ament-Velasquez S.L."/>
            <person name="Kruys A."/>
            <person name="Hutchinson M.I."/>
            <person name="Powell A.J."/>
            <person name="Barry K."/>
            <person name="Miller A.N."/>
            <person name="Grigoriev I.V."/>
            <person name="Debuchy R."/>
            <person name="Gladieux P."/>
            <person name="Thoren M.H."/>
            <person name="Johannesson H."/>
        </authorList>
    </citation>
    <scope>NUCLEOTIDE SEQUENCE</scope>
    <source>
        <strain evidence="1">8032-3</strain>
    </source>
</reference>
<dbReference type="RefSeq" id="XP_060282849.1">
    <property type="nucleotide sequence ID" value="XM_060428180.1"/>
</dbReference>
<dbReference type="GeneID" id="85311367"/>
<sequence length="123" mass="14123">MLWKADRLWYALNMECRRYCKEHCGSDDISTAKTSGSYYESVRVEATKRGKEVLEFKAEDGREPLSILGEGRARYTIPAIEREEDFCRHQGYRHCERSSIMSGALWPGVGYLAIRPASLLHGF</sequence>
<evidence type="ECO:0000313" key="2">
    <source>
        <dbReference type="Proteomes" id="UP001244011"/>
    </source>
</evidence>
<organism evidence="1 2">
    <name type="scientific">Phialemonium atrogriseum</name>
    <dbReference type="NCBI Taxonomy" id="1093897"/>
    <lineage>
        <taxon>Eukaryota</taxon>
        <taxon>Fungi</taxon>
        <taxon>Dikarya</taxon>
        <taxon>Ascomycota</taxon>
        <taxon>Pezizomycotina</taxon>
        <taxon>Sordariomycetes</taxon>
        <taxon>Sordariomycetidae</taxon>
        <taxon>Cephalothecales</taxon>
        <taxon>Cephalothecaceae</taxon>
        <taxon>Phialemonium</taxon>
    </lineage>
</organism>
<dbReference type="AlphaFoldDB" id="A0AAJ0BYI8"/>
<accession>A0AAJ0BYI8</accession>
<dbReference type="EMBL" id="MU839011">
    <property type="protein sequence ID" value="KAK1766636.1"/>
    <property type="molecule type" value="Genomic_DNA"/>
</dbReference>
<gene>
    <name evidence="1" type="ORF">QBC33DRAFT_541619</name>
</gene>
<name>A0AAJ0BYI8_9PEZI</name>
<protein>
    <submittedName>
        <fullName evidence="1">Uncharacterized protein</fullName>
    </submittedName>
</protein>
<evidence type="ECO:0000313" key="1">
    <source>
        <dbReference type="EMBL" id="KAK1766636.1"/>
    </source>
</evidence>
<proteinExistence type="predicted"/>
<dbReference type="Proteomes" id="UP001244011">
    <property type="component" value="Unassembled WGS sequence"/>
</dbReference>
<comment type="caution">
    <text evidence="1">The sequence shown here is derived from an EMBL/GenBank/DDBJ whole genome shotgun (WGS) entry which is preliminary data.</text>
</comment>